<sequence length="156" mass="18646">MNESEQLERCIRELNLMLENNEFWEHFTDHMIIAFAFFGLGILFSAWLFIYLLKRKIKFDYDIPKGTIMRFIHGDKKWFIVRPVTTMQFFDIIVLCFFDRGKDKFIEKHSQRRVRAITICIVVLIVLFALSGIMLVLSALAIDVNIFNRLKGWFVW</sequence>
<keyword evidence="1" id="KW-0472">Membrane</keyword>
<name>A0A073KNB9_9BACI</name>
<feature type="transmembrane region" description="Helical" evidence="1">
    <location>
        <begin position="31"/>
        <end position="53"/>
    </location>
</feature>
<dbReference type="EMBL" id="JOTM01000011">
    <property type="protein sequence ID" value="KEK23873.1"/>
    <property type="molecule type" value="Genomic_DNA"/>
</dbReference>
<gene>
    <name evidence="2" type="ORF">BAGA_05370</name>
</gene>
<dbReference type="RefSeq" id="WP_033674966.1">
    <property type="nucleotide sequence ID" value="NZ_JOTM01000011.1"/>
</dbReference>
<evidence type="ECO:0000256" key="1">
    <source>
        <dbReference type="SAM" id="Phobius"/>
    </source>
</evidence>
<accession>A0A073KNB9</accession>
<organism evidence="2 3">
    <name type="scientific">Bacillus gaemokensis</name>
    <dbReference type="NCBI Taxonomy" id="574375"/>
    <lineage>
        <taxon>Bacteria</taxon>
        <taxon>Bacillati</taxon>
        <taxon>Bacillota</taxon>
        <taxon>Bacilli</taxon>
        <taxon>Bacillales</taxon>
        <taxon>Bacillaceae</taxon>
        <taxon>Bacillus</taxon>
        <taxon>Bacillus cereus group</taxon>
    </lineage>
</organism>
<keyword evidence="1" id="KW-0812">Transmembrane</keyword>
<evidence type="ECO:0000313" key="2">
    <source>
        <dbReference type="EMBL" id="KEK23873.1"/>
    </source>
</evidence>
<reference evidence="2 3" key="1">
    <citation type="submission" date="2014-06" db="EMBL/GenBank/DDBJ databases">
        <title>Draft genome sequence of Bacillus gaemokensis JCM 15801 (MCCC 1A00707).</title>
        <authorList>
            <person name="Lai Q."/>
            <person name="Liu Y."/>
            <person name="Shao Z."/>
        </authorList>
    </citation>
    <scope>NUCLEOTIDE SEQUENCE [LARGE SCALE GENOMIC DNA]</scope>
    <source>
        <strain evidence="2 3">JCM 15801</strain>
    </source>
</reference>
<keyword evidence="3" id="KW-1185">Reference proteome</keyword>
<keyword evidence="1" id="KW-1133">Transmembrane helix</keyword>
<dbReference type="OrthoDB" id="10003093at2"/>
<protein>
    <submittedName>
        <fullName evidence="2">Uncharacterized protein</fullName>
    </submittedName>
</protein>
<feature type="transmembrane region" description="Helical" evidence="1">
    <location>
        <begin position="116"/>
        <end position="142"/>
    </location>
</feature>
<dbReference type="AlphaFoldDB" id="A0A073KNB9"/>
<dbReference type="Proteomes" id="UP000027778">
    <property type="component" value="Unassembled WGS sequence"/>
</dbReference>
<evidence type="ECO:0000313" key="3">
    <source>
        <dbReference type="Proteomes" id="UP000027778"/>
    </source>
</evidence>
<proteinExistence type="predicted"/>
<comment type="caution">
    <text evidence="2">The sequence shown here is derived from an EMBL/GenBank/DDBJ whole genome shotgun (WGS) entry which is preliminary data.</text>
</comment>